<proteinExistence type="predicted"/>
<sequence>MAGWGGANAPYALLHIPTPRDAPHTRTRLSVATFRMFSHTGGGAVAPVCLRGERVRAGMNARADAHTADTSPTRAPRASPSTHNVTA</sequence>
<evidence type="ECO:0000256" key="1">
    <source>
        <dbReference type="SAM" id="MobiDB-lite"/>
    </source>
</evidence>
<reference evidence="2" key="1">
    <citation type="submission" date="2022-03" db="EMBL/GenBank/DDBJ databases">
        <authorList>
            <person name="Martin H S."/>
        </authorList>
    </citation>
    <scope>NUCLEOTIDE SEQUENCE</scope>
</reference>
<protein>
    <submittedName>
        <fullName evidence="2">Uncharacterized protein</fullName>
    </submittedName>
</protein>
<feature type="region of interest" description="Disordered" evidence="1">
    <location>
        <begin position="60"/>
        <end position="87"/>
    </location>
</feature>
<dbReference type="EMBL" id="OW152828">
    <property type="protein sequence ID" value="CAH2044658.1"/>
    <property type="molecule type" value="Genomic_DNA"/>
</dbReference>
<feature type="non-terminal residue" evidence="2">
    <location>
        <position position="87"/>
    </location>
</feature>
<keyword evidence="3" id="KW-1185">Reference proteome</keyword>
<organism evidence="2 3">
    <name type="scientific">Iphiclides podalirius</name>
    <name type="common">scarce swallowtail</name>
    <dbReference type="NCBI Taxonomy" id="110791"/>
    <lineage>
        <taxon>Eukaryota</taxon>
        <taxon>Metazoa</taxon>
        <taxon>Ecdysozoa</taxon>
        <taxon>Arthropoda</taxon>
        <taxon>Hexapoda</taxon>
        <taxon>Insecta</taxon>
        <taxon>Pterygota</taxon>
        <taxon>Neoptera</taxon>
        <taxon>Endopterygota</taxon>
        <taxon>Lepidoptera</taxon>
        <taxon>Glossata</taxon>
        <taxon>Ditrysia</taxon>
        <taxon>Papilionoidea</taxon>
        <taxon>Papilionidae</taxon>
        <taxon>Papilioninae</taxon>
        <taxon>Iphiclides</taxon>
    </lineage>
</organism>
<dbReference type="Proteomes" id="UP000837857">
    <property type="component" value="Chromosome 16"/>
</dbReference>
<accession>A0ABN8I401</accession>
<gene>
    <name evidence="2" type="ORF">IPOD504_LOCUS4724</name>
</gene>
<name>A0ABN8I401_9NEOP</name>
<feature type="compositionally biased region" description="Polar residues" evidence="1">
    <location>
        <begin position="68"/>
        <end position="87"/>
    </location>
</feature>
<evidence type="ECO:0000313" key="2">
    <source>
        <dbReference type="EMBL" id="CAH2044658.1"/>
    </source>
</evidence>
<evidence type="ECO:0000313" key="3">
    <source>
        <dbReference type="Proteomes" id="UP000837857"/>
    </source>
</evidence>